<accession>A0A8T1XSC4</accession>
<keyword evidence="3" id="KW-1185">Reference proteome</keyword>
<dbReference type="Proteomes" id="UP000694251">
    <property type="component" value="Chromosome 13"/>
</dbReference>
<gene>
    <name evidence="2" type="ORF">ISN44_As13g010900</name>
</gene>
<reference evidence="2 3" key="1">
    <citation type="submission" date="2020-12" db="EMBL/GenBank/DDBJ databases">
        <title>Concerted genomic and epigenomic changes stabilize Arabidopsis allopolyploids.</title>
        <authorList>
            <person name="Chen Z."/>
        </authorList>
    </citation>
    <scope>NUCLEOTIDE SEQUENCE [LARGE SCALE GENOMIC DNA]</scope>
    <source>
        <strain evidence="2">As9502</strain>
        <tissue evidence="2">Leaf</tissue>
    </source>
</reference>
<comment type="caution">
    <text evidence="2">The sequence shown here is derived from an EMBL/GenBank/DDBJ whole genome shotgun (WGS) entry which is preliminary data.</text>
</comment>
<dbReference type="EMBL" id="JAEFBJ010000013">
    <property type="protein sequence ID" value="KAG7537165.1"/>
    <property type="molecule type" value="Genomic_DNA"/>
</dbReference>
<evidence type="ECO:0000256" key="1">
    <source>
        <dbReference type="ARBA" id="ARBA00009045"/>
    </source>
</evidence>
<comment type="similarity">
    <text evidence="1">Belongs to the peptidase S54 family.</text>
</comment>
<proteinExistence type="inferred from homology"/>
<dbReference type="InterPro" id="IPR002610">
    <property type="entry name" value="Peptidase_S54_rhomboid-like"/>
</dbReference>
<dbReference type="OrthoDB" id="1427631at2759"/>
<protein>
    <submittedName>
        <fullName evidence="2">Uncharacterized protein</fullName>
    </submittedName>
</protein>
<dbReference type="GO" id="GO:0006508">
    <property type="term" value="P:proteolysis"/>
    <property type="evidence" value="ECO:0007669"/>
    <property type="project" value="InterPro"/>
</dbReference>
<evidence type="ECO:0000313" key="3">
    <source>
        <dbReference type="Proteomes" id="UP000694251"/>
    </source>
</evidence>
<name>A0A8T1XSC4_ARASU</name>
<dbReference type="GO" id="GO:0016020">
    <property type="term" value="C:membrane"/>
    <property type="evidence" value="ECO:0007669"/>
    <property type="project" value="InterPro"/>
</dbReference>
<dbReference type="PANTHER" id="PTHR22936">
    <property type="entry name" value="RHOMBOID-RELATED"/>
    <property type="match status" value="1"/>
</dbReference>
<organism evidence="2 3">
    <name type="scientific">Arabidopsis suecica</name>
    <name type="common">Swedish thale-cress</name>
    <name type="synonym">Cardaminopsis suecica</name>
    <dbReference type="NCBI Taxonomy" id="45249"/>
    <lineage>
        <taxon>Eukaryota</taxon>
        <taxon>Viridiplantae</taxon>
        <taxon>Streptophyta</taxon>
        <taxon>Embryophyta</taxon>
        <taxon>Tracheophyta</taxon>
        <taxon>Spermatophyta</taxon>
        <taxon>Magnoliopsida</taxon>
        <taxon>eudicotyledons</taxon>
        <taxon>Gunneridae</taxon>
        <taxon>Pentapetalae</taxon>
        <taxon>rosids</taxon>
        <taxon>malvids</taxon>
        <taxon>Brassicales</taxon>
        <taxon>Brassicaceae</taxon>
        <taxon>Camelineae</taxon>
        <taxon>Arabidopsis</taxon>
    </lineage>
</organism>
<sequence length="120" mass="13004">MAVPLLLLPLNNLRPSLLRLSRLSLSLPQPKQEARGIIPGKSNETIVSVFVLLQIVLFAVTMGVNDCSGNSHGHCAAKHLGRFSFQPLFENPMFGPSASTCLVFSGVNEIVLKHWRGQGA</sequence>
<dbReference type="AlphaFoldDB" id="A0A8T1XSC4"/>
<evidence type="ECO:0000313" key="2">
    <source>
        <dbReference type="EMBL" id="KAG7537165.1"/>
    </source>
</evidence>
<dbReference type="PANTHER" id="PTHR22936:SF75">
    <property type="entry name" value="RHOMBOID-LIKE PROTEIN 8"/>
    <property type="match status" value="1"/>
</dbReference>